<evidence type="ECO:0000313" key="3">
    <source>
        <dbReference type="Proteomes" id="UP000632125"/>
    </source>
</evidence>
<dbReference type="Proteomes" id="UP000632125">
    <property type="component" value="Unassembled WGS sequence"/>
</dbReference>
<gene>
    <name evidence="2" type="ORF">IDH41_27225</name>
</gene>
<dbReference type="PANTHER" id="PTHR38442:SF1">
    <property type="entry name" value="INNER MEMBRANE PROTEIN"/>
    <property type="match status" value="1"/>
</dbReference>
<keyword evidence="3" id="KW-1185">Reference proteome</keyword>
<comment type="caution">
    <text evidence="2">The sequence shown here is derived from an EMBL/GenBank/DDBJ whole genome shotgun (WGS) entry which is preliminary data.</text>
</comment>
<dbReference type="EMBL" id="JACXIY010000044">
    <property type="protein sequence ID" value="MBD2872282.1"/>
    <property type="molecule type" value="Genomic_DNA"/>
</dbReference>
<evidence type="ECO:0000256" key="1">
    <source>
        <dbReference type="SAM" id="Phobius"/>
    </source>
</evidence>
<feature type="transmembrane region" description="Helical" evidence="1">
    <location>
        <begin position="400"/>
        <end position="422"/>
    </location>
</feature>
<keyword evidence="1" id="KW-1133">Transmembrane helix</keyword>
<dbReference type="AlphaFoldDB" id="A0A927H956"/>
<reference evidence="2" key="1">
    <citation type="submission" date="2020-09" db="EMBL/GenBank/DDBJ databases">
        <title>A novel bacterium of genus Paenibacillus, isolated from South China Sea.</title>
        <authorList>
            <person name="Huang H."/>
            <person name="Mo K."/>
            <person name="Hu Y."/>
        </authorList>
    </citation>
    <scope>NUCLEOTIDE SEQUENCE</scope>
    <source>
        <strain evidence="2">IB182493</strain>
    </source>
</reference>
<protein>
    <submittedName>
        <fullName evidence="2">DUF445 domain-containing protein</fullName>
    </submittedName>
</protein>
<keyword evidence="1" id="KW-0812">Transmembrane</keyword>
<dbReference type="GO" id="GO:0005886">
    <property type="term" value="C:plasma membrane"/>
    <property type="evidence" value="ECO:0007669"/>
    <property type="project" value="TreeGrafter"/>
</dbReference>
<sequence length="424" mass="47277">MNKSSMKKKADLALVFSGIGILAAFPFHDTFAGGLLFSLFSAATIGGLADSFAVSALFGDPLRIKWPSWMGTNIIARNRERLIGELVAMVQNELLTVDNIKEKLDDYNIADVIVTYLKRHGGEEAVDDILQQLAGDVMKTIDLRELARTVQAFLLEHADSVKVSDIAADIGDWTLRNRYDDRIIAFLVPELVKIVRSAPFRGIVAQIVDSAIRAYEGDQFRRKLIDASAGLDGPTISAKLQEWLVRFLLQLESGEHPQRRQMKRYFERFIERLRSDEALRSRIEAGKAKALQSVKDEIDLEGYIHKGLEKLRGAAASAAEGEPAKYPWIRERVGQGVRYLAENAELRSRLDGYVKTTLLKWLEQKHSYIGGVVEGKLRSFSLEQLIALAKEKAGRDLQYIRINGIGVGALVGVVLHLATFWIGG</sequence>
<organism evidence="2 3">
    <name type="scientific">Paenibacillus arenilitoris</name>
    <dbReference type="NCBI Taxonomy" id="2772299"/>
    <lineage>
        <taxon>Bacteria</taxon>
        <taxon>Bacillati</taxon>
        <taxon>Bacillota</taxon>
        <taxon>Bacilli</taxon>
        <taxon>Bacillales</taxon>
        <taxon>Paenibacillaceae</taxon>
        <taxon>Paenibacillus</taxon>
    </lineage>
</organism>
<dbReference type="PANTHER" id="PTHR38442">
    <property type="entry name" value="INNER MEMBRANE PROTEIN-RELATED"/>
    <property type="match status" value="1"/>
</dbReference>
<dbReference type="RefSeq" id="WP_190866824.1">
    <property type="nucleotide sequence ID" value="NZ_JACXIY010000044.1"/>
</dbReference>
<feature type="transmembrane region" description="Helical" evidence="1">
    <location>
        <begin position="12"/>
        <end position="28"/>
    </location>
</feature>
<accession>A0A927H956</accession>
<dbReference type="InterPro" id="IPR007383">
    <property type="entry name" value="DUF445"/>
</dbReference>
<keyword evidence="1" id="KW-0472">Membrane</keyword>
<evidence type="ECO:0000313" key="2">
    <source>
        <dbReference type="EMBL" id="MBD2872282.1"/>
    </source>
</evidence>
<dbReference type="Pfam" id="PF04286">
    <property type="entry name" value="DUF445"/>
    <property type="match status" value="1"/>
</dbReference>
<name>A0A927H956_9BACL</name>
<proteinExistence type="predicted"/>
<feature type="transmembrane region" description="Helical" evidence="1">
    <location>
        <begin position="34"/>
        <end position="58"/>
    </location>
</feature>